<accession>A0AA37W9G4</accession>
<keyword evidence="2" id="KW-0560">Oxidoreductase</keyword>
<gene>
    <name evidence="4" type="ORF">GCM10007876_38390</name>
</gene>
<dbReference type="RefSeq" id="WP_284383757.1">
    <property type="nucleotide sequence ID" value="NZ_BSNM01000026.1"/>
</dbReference>
<dbReference type="CDD" id="cd05233">
    <property type="entry name" value="SDR_c"/>
    <property type="match status" value="1"/>
</dbReference>
<reference evidence="4" key="1">
    <citation type="journal article" date="2014" name="Int. J. Syst. Evol. Microbiol.">
        <title>Complete genome sequence of Corynebacterium casei LMG S-19264T (=DSM 44701T), isolated from a smear-ripened cheese.</title>
        <authorList>
            <consortium name="US DOE Joint Genome Institute (JGI-PGF)"/>
            <person name="Walter F."/>
            <person name="Albersmeier A."/>
            <person name="Kalinowski J."/>
            <person name="Ruckert C."/>
        </authorList>
    </citation>
    <scope>NUCLEOTIDE SEQUENCE</scope>
    <source>
        <strain evidence="4">NBRC 110071</strain>
    </source>
</reference>
<name>A0AA37W9G4_9GAMM</name>
<keyword evidence="5" id="KW-1185">Reference proteome</keyword>
<sequence>MALETLLSETLGIVRKPFLPKVLNKKLTLITGGSSGIGLAVARQIGEAGGTVILVARGIENLEIAKKEVEELGGTAHIYSCNLSSTEACKELVETVLKEHGPIDVLINNAGRSIRRSVNDAYDRMHDFQRTMDLNYFGCLQLILGFLPSMRERKRGHIINISSAGCQSNVPRFSAYIASKSALDAFSRCLTNEVAQDNINITTVYMPLVRTPMIAPTKSYDYLPVMSPERAADLVLKSLITKQKKVTTPLGSLAEVVYDVSPTTATRIMNLSYQFEEKLKEYKKKQKEKAAKTKTA</sequence>
<evidence type="ECO:0000313" key="5">
    <source>
        <dbReference type="Proteomes" id="UP001161389"/>
    </source>
</evidence>
<dbReference type="PANTHER" id="PTHR44196:SF1">
    <property type="entry name" value="DEHYDROGENASE_REDUCTASE SDR FAMILY MEMBER 7B"/>
    <property type="match status" value="1"/>
</dbReference>
<evidence type="ECO:0000256" key="2">
    <source>
        <dbReference type="ARBA" id="ARBA00023002"/>
    </source>
</evidence>
<dbReference type="PRINTS" id="PR00080">
    <property type="entry name" value="SDRFAMILY"/>
</dbReference>
<evidence type="ECO:0000256" key="1">
    <source>
        <dbReference type="ARBA" id="ARBA00006484"/>
    </source>
</evidence>
<dbReference type="InterPro" id="IPR036291">
    <property type="entry name" value="NAD(P)-bd_dom_sf"/>
</dbReference>
<dbReference type="AlphaFoldDB" id="A0AA37W9G4"/>
<dbReference type="GO" id="GO:0016491">
    <property type="term" value="F:oxidoreductase activity"/>
    <property type="evidence" value="ECO:0007669"/>
    <property type="project" value="UniProtKB-KW"/>
</dbReference>
<protein>
    <submittedName>
        <fullName evidence="4">Oxidoreductase</fullName>
    </submittedName>
</protein>
<dbReference type="PRINTS" id="PR00081">
    <property type="entry name" value="GDHRDH"/>
</dbReference>
<comment type="caution">
    <text evidence="4">The sequence shown here is derived from an EMBL/GenBank/DDBJ whole genome shotgun (WGS) entry which is preliminary data.</text>
</comment>
<organism evidence="4 5">
    <name type="scientific">Litoribrevibacter albus</name>
    <dbReference type="NCBI Taxonomy" id="1473156"/>
    <lineage>
        <taxon>Bacteria</taxon>
        <taxon>Pseudomonadati</taxon>
        <taxon>Pseudomonadota</taxon>
        <taxon>Gammaproteobacteria</taxon>
        <taxon>Oceanospirillales</taxon>
        <taxon>Oceanospirillaceae</taxon>
        <taxon>Litoribrevibacter</taxon>
    </lineage>
</organism>
<dbReference type="GO" id="GO:0016020">
    <property type="term" value="C:membrane"/>
    <property type="evidence" value="ECO:0007669"/>
    <property type="project" value="TreeGrafter"/>
</dbReference>
<dbReference type="PANTHER" id="PTHR44196">
    <property type="entry name" value="DEHYDROGENASE/REDUCTASE SDR FAMILY MEMBER 7B"/>
    <property type="match status" value="1"/>
</dbReference>
<dbReference type="InterPro" id="IPR002347">
    <property type="entry name" value="SDR_fam"/>
</dbReference>
<dbReference type="Pfam" id="PF00106">
    <property type="entry name" value="adh_short"/>
    <property type="match status" value="1"/>
</dbReference>
<dbReference type="Gene3D" id="3.40.50.720">
    <property type="entry name" value="NAD(P)-binding Rossmann-like Domain"/>
    <property type="match status" value="1"/>
</dbReference>
<dbReference type="SUPFAM" id="SSF51735">
    <property type="entry name" value="NAD(P)-binding Rossmann-fold domains"/>
    <property type="match status" value="1"/>
</dbReference>
<evidence type="ECO:0000256" key="3">
    <source>
        <dbReference type="RuleBase" id="RU000363"/>
    </source>
</evidence>
<evidence type="ECO:0000313" key="4">
    <source>
        <dbReference type="EMBL" id="GLQ33359.1"/>
    </source>
</evidence>
<reference evidence="4" key="2">
    <citation type="submission" date="2023-01" db="EMBL/GenBank/DDBJ databases">
        <title>Draft genome sequence of Litoribrevibacter albus strain NBRC 110071.</title>
        <authorList>
            <person name="Sun Q."/>
            <person name="Mori K."/>
        </authorList>
    </citation>
    <scope>NUCLEOTIDE SEQUENCE</scope>
    <source>
        <strain evidence="4">NBRC 110071</strain>
    </source>
</reference>
<dbReference type="Proteomes" id="UP001161389">
    <property type="component" value="Unassembled WGS sequence"/>
</dbReference>
<comment type="similarity">
    <text evidence="1 3">Belongs to the short-chain dehydrogenases/reductases (SDR) family.</text>
</comment>
<proteinExistence type="inferred from homology"/>
<dbReference type="EMBL" id="BSNM01000026">
    <property type="protein sequence ID" value="GLQ33359.1"/>
    <property type="molecule type" value="Genomic_DNA"/>
</dbReference>